<feature type="compositionally biased region" description="Acidic residues" evidence="1">
    <location>
        <begin position="188"/>
        <end position="208"/>
    </location>
</feature>
<dbReference type="OrthoDB" id="5413003at2759"/>
<feature type="compositionally biased region" description="Low complexity" evidence="1">
    <location>
        <begin position="585"/>
        <end position="596"/>
    </location>
</feature>
<name>A0A1K0GH98_9BASI</name>
<dbReference type="PANTHER" id="PTHR37287">
    <property type="entry name" value="INO EIGHTY SUBUNIT 1"/>
    <property type="match status" value="1"/>
</dbReference>
<dbReference type="PANTHER" id="PTHR37287:SF1">
    <property type="entry name" value="INO EIGHTY SUBUNIT 1"/>
    <property type="match status" value="1"/>
</dbReference>
<dbReference type="Proteomes" id="UP000179920">
    <property type="component" value="Chromosome I"/>
</dbReference>
<reference evidence="4" key="1">
    <citation type="submission" date="2016-04" db="EMBL/GenBank/DDBJ databases">
        <authorList>
            <person name="Guldener U."/>
            <person name="Guldener U."/>
        </authorList>
    </citation>
    <scope>NUCLEOTIDE SEQUENCE [LARGE SCALE GENOMIC DNA]</scope>
    <source>
        <strain evidence="4">UB2112</strain>
    </source>
</reference>
<dbReference type="InterPro" id="IPR038014">
    <property type="entry name" value="Ies1"/>
</dbReference>
<dbReference type="EMBL" id="LT558117">
    <property type="protein sequence ID" value="SAM61199.1"/>
    <property type="molecule type" value="Genomic_DNA"/>
</dbReference>
<reference evidence="3" key="3">
    <citation type="submission" date="2018-08" db="EMBL/GenBank/DDBJ databases">
        <authorList>
            <person name="Guldener U."/>
        </authorList>
    </citation>
    <scope>NUCLEOTIDE SEQUENCE</scope>
    <source>
        <strain evidence="3">UB2</strain>
    </source>
</reference>
<feature type="region of interest" description="Disordered" evidence="1">
    <location>
        <begin position="143"/>
        <end position="211"/>
    </location>
</feature>
<feature type="region of interest" description="Disordered" evidence="1">
    <location>
        <begin position="785"/>
        <end position="877"/>
    </location>
</feature>
<feature type="compositionally biased region" description="Acidic residues" evidence="1">
    <location>
        <begin position="160"/>
        <end position="180"/>
    </location>
</feature>
<feature type="region of interest" description="Disordered" evidence="1">
    <location>
        <begin position="580"/>
        <end position="684"/>
    </location>
</feature>
<keyword evidence="5" id="KW-1185">Reference proteome</keyword>
<feature type="region of interest" description="Disordered" evidence="1">
    <location>
        <begin position="62"/>
        <end position="94"/>
    </location>
</feature>
<feature type="compositionally biased region" description="Acidic residues" evidence="1">
    <location>
        <begin position="655"/>
        <end position="665"/>
    </location>
</feature>
<dbReference type="EMBL" id="ULHB01000151">
    <property type="protein sequence ID" value="SYW83558.1"/>
    <property type="molecule type" value="Genomic_DNA"/>
</dbReference>
<dbReference type="AlphaFoldDB" id="A0A1K0GH98"/>
<evidence type="ECO:0000256" key="1">
    <source>
        <dbReference type="SAM" id="MobiDB-lite"/>
    </source>
</evidence>
<feature type="region of interest" description="Disordered" evidence="1">
    <location>
        <begin position="458"/>
        <end position="536"/>
    </location>
</feature>
<dbReference type="GO" id="GO:0031011">
    <property type="term" value="C:Ino80 complex"/>
    <property type="evidence" value="ECO:0007669"/>
    <property type="project" value="InterPro"/>
</dbReference>
<feature type="compositionally biased region" description="Basic and acidic residues" evidence="1">
    <location>
        <begin position="473"/>
        <end position="530"/>
    </location>
</feature>
<dbReference type="Proteomes" id="UP000658997">
    <property type="component" value="Unassembled WGS sequence"/>
</dbReference>
<reference evidence="2" key="2">
    <citation type="submission" date="2016-04" db="EMBL/GenBank/DDBJ databases">
        <authorList>
            <person name="Evans L.H."/>
            <person name="Alamgir A."/>
            <person name="Owens N."/>
            <person name="Weber N.D."/>
            <person name="Virtaneva K."/>
            <person name="Barbian K."/>
            <person name="Babar A."/>
            <person name="Rosenke K."/>
        </authorList>
    </citation>
    <scope>NUCLEOTIDE SEQUENCE</scope>
    <source>
        <strain evidence="2">UB2112</strain>
    </source>
</reference>
<gene>
    <name evidence="3" type="ORF">UBRO2_05237</name>
    <name evidence="2" type="ORF">UBRO_00883</name>
</gene>
<evidence type="ECO:0000313" key="3">
    <source>
        <dbReference type="EMBL" id="SYW83558.1"/>
    </source>
</evidence>
<accession>A0A1K0GH98</accession>
<feature type="compositionally biased region" description="Low complexity" evidence="1">
    <location>
        <begin position="606"/>
        <end position="622"/>
    </location>
</feature>
<evidence type="ECO:0000313" key="2">
    <source>
        <dbReference type="EMBL" id="SAM61199.1"/>
    </source>
</evidence>
<evidence type="ECO:0000313" key="4">
    <source>
        <dbReference type="Proteomes" id="UP000179920"/>
    </source>
</evidence>
<protein>
    <submittedName>
        <fullName evidence="3">Related to IES1 - Subunit 1 of the INO80 chromatin remodeling complex</fullName>
    </submittedName>
    <submittedName>
        <fullName evidence="2">Related to IES1-Subunit 1 of the INO80 chromatin remodeling complex</fullName>
    </submittedName>
</protein>
<organism evidence="2 4">
    <name type="scientific">Ustilago bromivora</name>
    <dbReference type="NCBI Taxonomy" id="307758"/>
    <lineage>
        <taxon>Eukaryota</taxon>
        <taxon>Fungi</taxon>
        <taxon>Dikarya</taxon>
        <taxon>Basidiomycota</taxon>
        <taxon>Ustilaginomycotina</taxon>
        <taxon>Ustilaginomycetes</taxon>
        <taxon>Ustilaginales</taxon>
        <taxon>Ustilaginaceae</taxon>
        <taxon>Ustilago</taxon>
    </lineage>
</organism>
<feature type="compositionally biased region" description="Low complexity" evidence="1">
    <location>
        <begin position="73"/>
        <end position="93"/>
    </location>
</feature>
<feature type="compositionally biased region" description="Low complexity" evidence="1">
    <location>
        <begin position="666"/>
        <end position="677"/>
    </location>
</feature>
<proteinExistence type="predicted"/>
<sequence>MASTPGSPPPDQPSAPPALAIVRSNASNLPRNLPVKRYDGDPLGRVDVQHALLCHLFSDTRRVFTNPRPGDRSTAATASGSGAAPASPANVPAPVYPYGMSAGCVRRSDETEEEFKQWQENRGRYLRWKKRLARKEKLERKAAAAAAAAESTEENANGDTGDDGNEERDELAEGGNEAEADAAKADEADADDDVEHLGDENEPLDEDEFPKPGAAKLTFKELYIESLLNSSKCTKSMRDKILADEEYAEDFAKVCLLVNVGRINTTLAFYPEMKTVLRSYHPLPSMQNNENTRRNMQDAPRMKSLLKGVLIDTERPAPPTAGPSAGQPVRAQKPNALSEEAPSDFREVIKRFRAGTVPPTSVVTLIFLLSLHASEVTDMHFPTPHDSHSLFYPHADHPLPSRQRANAFMWLLYHYLEGPATKPPGELPNPFDDETSLNTAKEAAEAYANIWTEEERKKRANQPWKGVVNPEWQKWKQSQEKDSTEKEADTKKEGVSGEGVKKEADKDGDVSMGDDGEKVVKKEGEKEPPSHLHRLLVPTLQIISHEEAAKENVDTEEEIRWGKQMQSERAAFLAKFQEEEAAKISASAGSPAPSAGTWQGKGRKIGGASSAAASTAGGADRGSPSEADTSRNKRRNPGAAAGDVSKRSRMASPIDFDDPSSEPEAAESATAAVSANPLTSDPYLNPNIAISDRIRPPLWDLDLSIPPQYQISHSLPRIAWARILDRAQRGVGDACYESDEDEFAESEAQEPEHSRSEICRILTGLQGVVRHDVFERDNHGVRLKYGGYEQSGEREGANGDRERGYEGYRDRERARVELYSSSTPVASGRGGVYGEEEDSGGRGRGEDVDDLEEALLGGDDGAKRRSVGRNGYTSARA</sequence>
<feature type="compositionally biased region" description="Basic and acidic residues" evidence="1">
    <location>
        <begin position="791"/>
        <end position="816"/>
    </location>
</feature>
<feature type="region of interest" description="Disordered" evidence="1">
    <location>
        <begin position="313"/>
        <end position="340"/>
    </location>
</feature>
<evidence type="ECO:0000313" key="5">
    <source>
        <dbReference type="Proteomes" id="UP000658997"/>
    </source>
</evidence>